<keyword evidence="2" id="KW-0597">Phosphoprotein</keyword>
<dbReference type="InterPro" id="IPR016035">
    <property type="entry name" value="Acyl_Trfase/lysoPLipase"/>
</dbReference>
<gene>
    <name evidence="10" type="ORF">AAFH96_34410</name>
</gene>
<evidence type="ECO:0000313" key="10">
    <source>
        <dbReference type="EMBL" id="MFB6398131.1"/>
    </source>
</evidence>
<dbReference type="SMART" id="SM00825">
    <property type="entry name" value="PKS_KS"/>
    <property type="match status" value="1"/>
</dbReference>
<dbReference type="CDD" id="cd00833">
    <property type="entry name" value="PKS"/>
    <property type="match status" value="1"/>
</dbReference>
<proteinExistence type="predicted"/>
<dbReference type="SUPFAM" id="SSF47336">
    <property type="entry name" value="ACP-like"/>
    <property type="match status" value="1"/>
</dbReference>
<dbReference type="SUPFAM" id="SSF51735">
    <property type="entry name" value="NAD(P)-binding Rossmann-fold domains"/>
    <property type="match status" value="2"/>
</dbReference>
<protein>
    <submittedName>
        <fullName evidence="10">SDR family NAD(P)-dependent oxidoreductase</fullName>
    </submittedName>
</protein>
<feature type="region of interest" description="Disordered" evidence="6">
    <location>
        <begin position="1640"/>
        <end position="1659"/>
    </location>
</feature>
<evidence type="ECO:0000256" key="1">
    <source>
        <dbReference type="ARBA" id="ARBA00022450"/>
    </source>
</evidence>
<dbReference type="PANTHER" id="PTHR43775:SF51">
    <property type="entry name" value="INACTIVE PHENOLPHTHIOCEROL SYNTHESIS POLYKETIDE SYNTHASE TYPE I PKS1-RELATED"/>
    <property type="match status" value="1"/>
</dbReference>
<dbReference type="Proteomes" id="UP001582793">
    <property type="component" value="Unassembled WGS sequence"/>
</dbReference>
<dbReference type="Pfam" id="PF02801">
    <property type="entry name" value="Ketoacyl-synt_C"/>
    <property type="match status" value="1"/>
</dbReference>
<dbReference type="InterPro" id="IPR042104">
    <property type="entry name" value="PKS_dehydratase_sf"/>
</dbReference>
<organism evidence="10 11">
    <name type="scientific">Polymorphospora lycopeni</name>
    <dbReference type="NCBI Taxonomy" id="3140240"/>
    <lineage>
        <taxon>Bacteria</taxon>
        <taxon>Bacillati</taxon>
        <taxon>Actinomycetota</taxon>
        <taxon>Actinomycetes</taxon>
        <taxon>Micromonosporales</taxon>
        <taxon>Micromonosporaceae</taxon>
        <taxon>Polymorphospora</taxon>
    </lineage>
</organism>
<comment type="caution">
    <text evidence="10">The sequence shown here is derived from an EMBL/GenBank/DDBJ whole genome shotgun (WGS) entry which is preliminary data.</text>
</comment>
<feature type="region of interest" description="N-terminal hotdog fold" evidence="5">
    <location>
        <begin position="1361"/>
        <end position="1482"/>
    </location>
</feature>
<dbReference type="PROSITE" id="PS00012">
    <property type="entry name" value="PHOSPHOPANTETHEINE"/>
    <property type="match status" value="1"/>
</dbReference>
<evidence type="ECO:0000259" key="9">
    <source>
        <dbReference type="PROSITE" id="PS52019"/>
    </source>
</evidence>
<dbReference type="Gene3D" id="3.40.50.720">
    <property type="entry name" value="NAD(P)-binding Rossmann-like Domain"/>
    <property type="match status" value="1"/>
</dbReference>
<dbReference type="Pfam" id="PF00109">
    <property type="entry name" value="ketoacyl-synt"/>
    <property type="match status" value="1"/>
</dbReference>
<dbReference type="InterPro" id="IPR014043">
    <property type="entry name" value="Acyl_transferase_dom"/>
</dbReference>
<dbReference type="SUPFAM" id="SSF52151">
    <property type="entry name" value="FabD/lysophospholipase-like"/>
    <property type="match status" value="1"/>
</dbReference>
<feature type="domain" description="Ketosynthase family 3 (KS3)" evidence="8">
    <location>
        <begin position="6"/>
        <end position="433"/>
    </location>
</feature>
<dbReference type="PROSITE" id="PS52019">
    <property type="entry name" value="PKS_MFAS_DH"/>
    <property type="match status" value="1"/>
</dbReference>
<dbReference type="SUPFAM" id="SSF53901">
    <property type="entry name" value="Thiolase-like"/>
    <property type="match status" value="1"/>
</dbReference>
<dbReference type="InterPro" id="IPR049551">
    <property type="entry name" value="PKS_DH_C"/>
</dbReference>
<feature type="active site" description="Proton acceptor; for dehydratase activity" evidence="5">
    <location>
        <position position="1392"/>
    </location>
</feature>
<dbReference type="SMART" id="SM00827">
    <property type="entry name" value="PKS_AT"/>
    <property type="match status" value="1"/>
</dbReference>
<reference evidence="10 11" key="1">
    <citation type="submission" date="2024-04" db="EMBL/GenBank/DDBJ databases">
        <title>Polymorphospora sp. isolated from Baiyangdian Lake in Xiong'an New Area.</title>
        <authorList>
            <person name="Zhang X."/>
            <person name="Liu J."/>
        </authorList>
    </citation>
    <scope>NUCLEOTIDE SEQUENCE [LARGE SCALE GENOMIC DNA]</scope>
    <source>
        <strain evidence="10 11">2-325</strain>
    </source>
</reference>
<dbReference type="InterPro" id="IPR032821">
    <property type="entry name" value="PKS_assoc"/>
</dbReference>
<dbReference type="InterPro" id="IPR001227">
    <property type="entry name" value="Ac_transferase_dom_sf"/>
</dbReference>
<dbReference type="InterPro" id="IPR014030">
    <property type="entry name" value="Ketoacyl_synth_N"/>
</dbReference>
<feature type="domain" description="Carrier" evidence="7">
    <location>
        <begin position="1749"/>
        <end position="1824"/>
    </location>
</feature>
<dbReference type="SMART" id="SM00823">
    <property type="entry name" value="PKS_PP"/>
    <property type="match status" value="1"/>
</dbReference>
<dbReference type="Gene3D" id="3.40.47.10">
    <property type="match status" value="1"/>
</dbReference>
<evidence type="ECO:0000259" key="7">
    <source>
        <dbReference type="PROSITE" id="PS50075"/>
    </source>
</evidence>
<dbReference type="EMBL" id="JBCGDC010000203">
    <property type="protein sequence ID" value="MFB6398131.1"/>
    <property type="molecule type" value="Genomic_DNA"/>
</dbReference>
<keyword evidence="11" id="KW-1185">Reference proteome</keyword>
<dbReference type="InterPro" id="IPR036736">
    <property type="entry name" value="ACP-like_sf"/>
</dbReference>
<feature type="active site" description="Proton donor; for dehydratase activity" evidence="5">
    <location>
        <position position="1560"/>
    </location>
</feature>
<dbReference type="InterPro" id="IPR050091">
    <property type="entry name" value="PKS_NRPS_Biosynth_Enz"/>
</dbReference>
<dbReference type="InterPro" id="IPR029058">
    <property type="entry name" value="AB_hydrolase_fold"/>
</dbReference>
<dbReference type="Gene3D" id="3.40.50.1820">
    <property type="entry name" value="alpha/beta hydrolase"/>
    <property type="match status" value="1"/>
</dbReference>
<dbReference type="Gene3D" id="3.10.129.110">
    <property type="entry name" value="Polyketide synthase dehydratase"/>
    <property type="match status" value="1"/>
</dbReference>
<dbReference type="InterPro" id="IPR036291">
    <property type="entry name" value="NAD(P)-bd_dom_sf"/>
</dbReference>
<dbReference type="CDD" id="cd08953">
    <property type="entry name" value="KR_2_SDR_x"/>
    <property type="match status" value="1"/>
</dbReference>
<dbReference type="SMART" id="SM00826">
    <property type="entry name" value="PKS_DH"/>
    <property type="match status" value="1"/>
</dbReference>
<evidence type="ECO:0000256" key="6">
    <source>
        <dbReference type="SAM" id="MobiDB-lite"/>
    </source>
</evidence>
<evidence type="ECO:0000259" key="8">
    <source>
        <dbReference type="PROSITE" id="PS52004"/>
    </source>
</evidence>
<dbReference type="InterPro" id="IPR009081">
    <property type="entry name" value="PP-bd_ACP"/>
</dbReference>
<feature type="domain" description="PKS/mFAS DH" evidence="9">
    <location>
        <begin position="1361"/>
        <end position="1640"/>
    </location>
</feature>
<evidence type="ECO:0000256" key="3">
    <source>
        <dbReference type="ARBA" id="ARBA00022679"/>
    </source>
</evidence>
<dbReference type="PANTHER" id="PTHR43775">
    <property type="entry name" value="FATTY ACID SYNTHASE"/>
    <property type="match status" value="1"/>
</dbReference>
<keyword evidence="4" id="KW-0012">Acyltransferase</keyword>
<dbReference type="Pfam" id="PF21089">
    <property type="entry name" value="PKS_DH_N"/>
    <property type="match status" value="1"/>
</dbReference>
<sequence>MSGVEDAHIAIIGLAGRFPGARDVNEFWHNLLGGVESITFFSDDELREAGVSEETIADASYVKAAPITEGADMFDAAYFGMSPREAEILDPQQRIFLEECETALQHSGYDPASFAGRIGVYGGLGFNNYLEDNVNKNPDVVDVMGRLSTNISNTADYLATGVSYRLGLRGPSFTCLSACSTSMVAIHLASQALRSGECEMALAGGVEEFIPRVSGYFYSEGGLYSPDGHCRTFDAKARGTVFGSGAGVVLLKRLDAALADGDNVLAVIRATAINNDGNDKGAFTAPSISGQFAAVSDALSRSGVDPATISYVEAHGTSTFVGDPIEVNALTKAFRAHTDRKQYCGIGSVKTNVGHLGAAAGVTGLIKTVLAMQHRVLPPSINFDEPNPQIDFENSPFYVNTDLTPWKSDSGPLRASVSSFGVGGTNGHLILEEAPAVEPSSRPLRSHQLLLLSARTPTALEANANAVGAHLRDRPEELADAAYTLAVGRTARPVRSFLVTTDGTEAGDRLAAGVPQPSPGVIPPRGVKREIAFVFPGQGAQYPQMGRDLYETEPVFRTEIDECAEVLREQTGWDLRELLFPSDDDAAAADRLNQTAVTQPALFVVEYAMAKLVLSWGLRPESMVGHSVGEYVAATLAGVFTRDDALRLVAARGALMQELPAGSMLAVPLSEQTVSSMLPADLSLAAVNAPDLVVVSGPDQAIEQFKAVLAVQGMEGRPLHTSHAFHSQMMDPILERFTALVAAVPRSEPTIPFVSNLSGDWITAAQATDPAYWAAHLRGAVRFADAVALLTTGTGRVLVELGPGQTLSSLARRQLGTDRQGLAVSTMRHPQQRQPDTAVLLAALGQVWQTGADIDFTALWGDERRHRVALPRVPYEKQRSWLDGGPQAAASTQDVAANTETGPYYVPVWKETSAPTPADVDTAAAWVVFEPADGGVAAELTSRLRTAGAKVITVRAGAEQRADGDAYTVRAGELADYSAVVAAALADQPERLKMVHGWLVGDLAGDTGRDRARDGLDRGFFSILSAAQAVSRNPASPPLDLYLLTSELRDVVGGERIEPVKSGVDGFVKLLPKEFSDTTCRSIDVSTGRADTVADQVLREISSGSTDQVVAYRGRKRWLWSHEEVALDGVGAAQRLLRDGGVYLITGGLGGIGLVTARDLAEQHRAKLVLVGRSGLPPREEWRDLLAGPDTQVTARIKAVEEIESLGGEVLVIAADVTDTESLRAVRAQAEAAFGPVNGVLHAAGITGGGMLETRQFADAEAVLAAKVFGTLAIEEVFGDSIDLLVLYSSFTVFSGDFGLFDYCSANSILDSYAQSRSGGNTHVVSINWPIWNKLGMAFDIDVPDLLTSFEMGDRYEKVAHPLLGSRLVRAGSDQVIFVKNLSTEDWVTAEHQLDSLPTMPGTSLVELVRAAYEEVTGSRTAEIRDVVFMRPVQFVDSRTVHIILTPKPNGVYDVLIADADSEGGNPVEFTTAKVGPGPRDDAPRHDLSAWKATCHVEDEPEGVTEGIITLGPRWQQSIRAHWHGDQTDQGLFDELVLLELGEEFLGDLDEYGLHPALLDKATALGQTVVASQTSHLPFGYDRITVRAPLPRRFYSHIRHLDDTRGALIRTDITLADEDGVELVAIKGFTMFEYNDTSMSTSEGNGTAPAAAADEDDESKFSIARQLERALLRSNEKAFGIEPEDGYRMLHRMLDSAAAPQIIVCPDSFVKRMRMAGEVTRDALREQLMAAPKAAASVATRSLMTPYVEPESDVQRVLTQMWADTLGLDKVGIDDDFFDLNGNSLIAVQLVARIREQFQVDLTVAGLFEARTSRALSERIEELLVEMLSSLSDEEAAARLASITTRN</sequence>
<evidence type="ECO:0000313" key="11">
    <source>
        <dbReference type="Proteomes" id="UP001582793"/>
    </source>
</evidence>
<dbReference type="InterPro" id="IPR020807">
    <property type="entry name" value="PKS_DH"/>
</dbReference>
<dbReference type="RefSeq" id="WP_375736998.1">
    <property type="nucleotide sequence ID" value="NZ_JBCGDC010000203.1"/>
</dbReference>
<accession>A0ABV5D4A6</accession>
<dbReference type="InterPro" id="IPR049552">
    <property type="entry name" value="PKS_DH_N"/>
</dbReference>
<dbReference type="InterPro" id="IPR006162">
    <property type="entry name" value="Ppantetheine_attach_site"/>
</dbReference>
<dbReference type="InterPro" id="IPR020806">
    <property type="entry name" value="PKS_PP-bd"/>
</dbReference>
<dbReference type="Pfam" id="PF00550">
    <property type="entry name" value="PP-binding"/>
    <property type="match status" value="1"/>
</dbReference>
<dbReference type="PROSITE" id="PS52004">
    <property type="entry name" value="KS3_2"/>
    <property type="match status" value="1"/>
</dbReference>
<dbReference type="Gene3D" id="3.40.366.10">
    <property type="entry name" value="Malonyl-Coenzyme A Acyl Carrier Protein, domain 2"/>
    <property type="match status" value="1"/>
</dbReference>
<dbReference type="InterPro" id="IPR049900">
    <property type="entry name" value="PKS_mFAS_DH"/>
</dbReference>
<name>A0ABV5D4A6_9ACTN</name>
<keyword evidence="1" id="KW-0596">Phosphopantetheine</keyword>
<dbReference type="SUPFAM" id="SSF55048">
    <property type="entry name" value="Probable ACP-binding domain of malonyl-CoA ACP transacylase"/>
    <property type="match status" value="1"/>
</dbReference>
<dbReference type="Gene3D" id="3.30.70.250">
    <property type="entry name" value="Malonyl-CoA ACP transacylase, ACP-binding"/>
    <property type="match status" value="1"/>
</dbReference>
<dbReference type="PROSITE" id="PS50075">
    <property type="entry name" value="CARRIER"/>
    <property type="match status" value="1"/>
</dbReference>
<dbReference type="InterPro" id="IPR016039">
    <property type="entry name" value="Thiolase-like"/>
</dbReference>
<dbReference type="InterPro" id="IPR013968">
    <property type="entry name" value="PKS_KR"/>
</dbReference>
<dbReference type="InterPro" id="IPR057326">
    <property type="entry name" value="KR_dom"/>
</dbReference>
<dbReference type="InterPro" id="IPR014031">
    <property type="entry name" value="Ketoacyl_synth_C"/>
</dbReference>
<evidence type="ECO:0000256" key="5">
    <source>
        <dbReference type="PROSITE-ProRule" id="PRU01363"/>
    </source>
</evidence>
<dbReference type="InterPro" id="IPR016036">
    <property type="entry name" value="Malonyl_transacylase_ACP-bd"/>
</dbReference>
<dbReference type="InterPro" id="IPR020841">
    <property type="entry name" value="PKS_Beta-ketoAc_synthase_dom"/>
</dbReference>
<feature type="region of interest" description="C-terminal hotdog fold" evidence="5">
    <location>
        <begin position="1496"/>
        <end position="1640"/>
    </location>
</feature>
<dbReference type="Gene3D" id="3.30.70.3290">
    <property type="match status" value="1"/>
</dbReference>
<dbReference type="Pfam" id="PF00698">
    <property type="entry name" value="Acyl_transf_1"/>
    <property type="match status" value="1"/>
</dbReference>
<dbReference type="SMART" id="SM00822">
    <property type="entry name" value="PKS_KR"/>
    <property type="match status" value="1"/>
</dbReference>
<dbReference type="Pfam" id="PF16197">
    <property type="entry name" value="KAsynt_C_assoc"/>
    <property type="match status" value="1"/>
</dbReference>
<dbReference type="Pfam" id="PF08659">
    <property type="entry name" value="KR"/>
    <property type="match status" value="1"/>
</dbReference>
<dbReference type="Pfam" id="PF14765">
    <property type="entry name" value="PS-DH"/>
    <property type="match status" value="1"/>
</dbReference>
<keyword evidence="3" id="KW-0808">Transferase</keyword>
<evidence type="ECO:0000256" key="4">
    <source>
        <dbReference type="ARBA" id="ARBA00023315"/>
    </source>
</evidence>
<evidence type="ECO:0000256" key="2">
    <source>
        <dbReference type="ARBA" id="ARBA00022553"/>
    </source>
</evidence>